<dbReference type="EMBL" id="PJEX01000298">
    <property type="protein sequence ID" value="TKW51538.1"/>
    <property type="molecule type" value="Genomic_DNA"/>
</dbReference>
<dbReference type="OrthoDB" id="8119704at2759"/>
<dbReference type="AlphaFoldDB" id="A0A4U6X7Q8"/>
<evidence type="ECO:0000313" key="2">
    <source>
        <dbReference type="Proteomes" id="UP000310108"/>
    </source>
</evidence>
<accession>A0A4U6X7Q8</accession>
<evidence type="ECO:0000313" key="1">
    <source>
        <dbReference type="EMBL" id="TKW51538.1"/>
    </source>
</evidence>
<keyword evidence="2" id="KW-1185">Reference proteome</keyword>
<protein>
    <submittedName>
        <fullName evidence="1">Uncharacterized protein</fullName>
    </submittedName>
</protein>
<organism evidence="1 2">
    <name type="scientific">Colletotrichum tanaceti</name>
    <dbReference type="NCBI Taxonomy" id="1306861"/>
    <lineage>
        <taxon>Eukaryota</taxon>
        <taxon>Fungi</taxon>
        <taxon>Dikarya</taxon>
        <taxon>Ascomycota</taxon>
        <taxon>Pezizomycotina</taxon>
        <taxon>Sordariomycetes</taxon>
        <taxon>Hypocreomycetidae</taxon>
        <taxon>Glomerellales</taxon>
        <taxon>Glomerellaceae</taxon>
        <taxon>Colletotrichum</taxon>
        <taxon>Colletotrichum destructivum species complex</taxon>
    </lineage>
</organism>
<reference evidence="1 2" key="1">
    <citation type="journal article" date="2019" name="PLoS ONE">
        <title>Comparative genome analysis indicates high evolutionary potential of pathogenicity genes in Colletotrichum tanaceti.</title>
        <authorList>
            <person name="Lelwala R.V."/>
            <person name="Korhonen P.K."/>
            <person name="Young N.D."/>
            <person name="Scott J.B."/>
            <person name="Ades P.A."/>
            <person name="Gasser R.B."/>
            <person name="Taylor P.W.J."/>
        </authorList>
    </citation>
    <scope>NUCLEOTIDE SEQUENCE [LARGE SCALE GENOMIC DNA]</scope>
    <source>
        <strain evidence="1">BRIP57314</strain>
    </source>
</reference>
<proteinExistence type="predicted"/>
<sequence length="118" mass="13145">MVRLLIASDQTTNDERGYASGLFLVFTSDGLVSRLIGRLGKTLDECEALFGPRGPRRQNLLWRLVKIATDCHKEASGCGLQSTGRTANSFVLQQHLPDSDLFQFPLDYTAQLELFLRG</sequence>
<dbReference type="Proteomes" id="UP000310108">
    <property type="component" value="Unassembled WGS sequence"/>
</dbReference>
<gene>
    <name evidence="1" type="ORF">CTA1_8944</name>
</gene>
<comment type="caution">
    <text evidence="1">The sequence shown here is derived from an EMBL/GenBank/DDBJ whole genome shotgun (WGS) entry which is preliminary data.</text>
</comment>
<name>A0A4U6X7Q8_9PEZI</name>